<keyword evidence="3" id="KW-1185">Reference proteome</keyword>
<dbReference type="SUPFAM" id="SSF47616">
    <property type="entry name" value="GST C-terminal domain-like"/>
    <property type="match status" value="1"/>
</dbReference>
<keyword evidence="2" id="KW-0808">Transferase</keyword>
<dbReference type="Gene3D" id="1.20.1050.10">
    <property type="match status" value="1"/>
</dbReference>
<dbReference type="InParanoid" id="F1Z642"/>
<protein>
    <submittedName>
        <fullName evidence="2">Glutathione S-transferase-like protein</fullName>
    </submittedName>
</protein>
<dbReference type="PANTHER" id="PTHR42673:SF4">
    <property type="entry name" value="MALEYLACETOACETATE ISOMERASE"/>
    <property type="match status" value="1"/>
</dbReference>
<dbReference type="InterPro" id="IPR036249">
    <property type="entry name" value="Thioredoxin-like_sf"/>
</dbReference>
<dbReference type="AlphaFoldDB" id="F1Z642"/>
<comment type="caution">
    <text evidence="2">The sequence shown here is derived from an EMBL/GenBank/DDBJ whole genome shotgun (WGS) entry which is preliminary data.</text>
</comment>
<dbReference type="SUPFAM" id="SSF52833">
    <property type="entry name" value="Thioredoxin-like"/>
    <property type="match status" value="1"/>
</dbReference>
<name>F1Z642_9SPHN</name>
<dbReference type="GO" id="GO:0006559">
    <property type="term" value="P:L-phenylalanine catabolic process"/>
    <property type="evidence" value="ECO:0007669"/>
    <property type="project" value="TreeGrafter"/>
</dbReference>
<dbReference type="HOGENOM" id="CLU_070658_0_0_5"/>
<dbReference type="GO" id="GO:0006749">
    <property type="term" value="P:glutathione metabolic process"/>
    <property type="evidence" value="ECO:0007669"/>
    <property type="project" value="TreeGrafter"/>
</dbReference>
<dbReference type="GO" id="GO:0004364">
    <property type="term" value="F:glutathione transferase activity"/>
    <property type="evidence" value="ECO:0007669"/>
    <property type="project" value="TreeGrafter"/>
</dbReference>
<dbReference type="EMBL" id="AEWJ01000024">
    <property type="protein sequence ID" value="EGD59824.1"/>
    <property type="molecule type" value="Genomic_DNA"/>
</dbReference>
<evidence type="ECO:0000313" key="2">
    <source>
        <dbReference type="EMBL" id="EGD59824.1"/>
    </source>
</evidence>
<evidence type="ECO:0000313" key="3">
    <source>
        <dbReference type="Proteomes" id="UP000004728"/>
    </source>
</evidence>
<evidence type="ECO:0000259" key="1">
    <source>
        <dbReference type="PROSITE" id="PS50404"/>
    </source>
</evidence>
<dbReference type="eggNOG" id="COG0625">
    <property type="taxonomic scope" value="Bacteria"/>
</dbReference>
<proteinExistence type="predicted"/>
<organism evidence="2 3">
    <name type="scientific">Novosphingobium nitrogenifigens DSM 19370</name>
    <dbReference type="NCBI Taxonomy" id="983920"/>
    <lineage>
        <taxon>Bacteria</taxon>
        <taxon>Pseudomonadati</taxon>
        <taxon>Pseudomonadota</taxon>
        <taxon>Alphaproteobacteria</taxon>
        <taxon>Sphingomonadales</taxon>
        <taxon>Sphingomonadaceae</taxon>
        <taxon>Novosphingobium</taxon>
    </lineage>
</organism>
<dbReference type="Pfam" id="PF13409">
    <property type="entry name" value="GST_N_2"/>
    <property type="match status" value="1"/>
</dbReference>
<dbReference type="InterPro" id="IPR004045">
    <property type="entry name" value="Glutathione_S-Trfase_N"/>
</dbReference>
<dbReference type="CDD" id="cd03194">
    <property type="entry name" value="GST_C_3"/>
    <property type="match status" value="1"/>
</dbReference>
<dbReference type="InterPro" id="IPR036282">
    <property type="entry name" value="Glutathione-S-Trfase_C_sf"/>
</dbReference>
<dbReference type="Gene3D" id="3.40.30.10">
    <property type="entry name" value="Glutaredoxin"/>
    <property type="match status" value="1"/>
</dbReference>
<dbReference type="GO" id="GO:0016034">
    <property type="term" value="F:maleylacetoacetate isomerase activity"/>
    <property type="evidence" value="ECO:0007669"/>
    <property type="project" value="TreeGrafter"/>
</dbReference>
<dbReference type="InterPro" id="IPR040079">
    <property type="entry name" value="Glutathione_S-Trfase"/>
</dbReference>
<dbReference type="SFLD" id="SFLDS00019">
    <property type="entry name" value="Glutathione_Transferase_(cytos"/>
    <property type="match status" value="1"/>
</dbReference>
<dbReference type="STRING" id="983920.Y88_2263"/>
<reference evidence="2 3" key="1">
    <citation type="journal article" date="2012" name="J. Bacteriol.">
        <title>Draft Genome Sequence of Novosphingobium nitrogenifigens Y88T.</title>
        <authorList>
            <person name="Strabala T.J."/>
            <person name="Macdonald L."/>
            <person name="Liu V."/>
            <person name="Smit A.M."/>
        </authorList>
    </citation>
    <scope>NUCLEOTIDE SEQUENCE [LARGE SCALE GENOMIC DNA]</scope>
    <source>
        <strain evidence="2 3">DSM 19370</strain>
    </source>
</reference>
<dbReference type="Proteomes" id="UP000004728">
    <property type="component" value="Unassembled WGS sequence"/>
</dbReference>
<dbReference type="FunCoup" id="F1Z642">
    <property type="interactions" value="72"/>
</dbReference>
<sequence>MKLVIGNRRYSSWSLRGWLACRQSGLAFDTEVVPLFGPDWDDVRRSHPVLAPSAGKVPVLWDDGAVVWDSLAILDYLADKVGRDRFWPRDPAAAGLARSIVAEMHAGFSALRGAFSFNLGRDGKPLPISDAVEADIRRILTLWAEARARFGDGGPFLFGTFGAADIAYAPIALRFESYGVPLPGFAQSYLTALADHPWIAAWRAEAAAETWRIPQYEKPESND</sequence>
<accession>F1Z642</accession>
<dbReference type="PROSITE" id="PS50404">
    <property type="entry name" value="GST_NTER"/>
    <property type="match status" value="1"/>
</dbReference>
<dbReference type="CDD" id="cd03043">
    <property type="entry name" value="GST_N_1"/>
    <property type="match status" value="1"/>
</dbReference>
<feature type="domain" description="GST N-terminal" evidence="1">
    <location>
        <begin position="1"/>
        <end position="85"/>
    </location>
</feature>
<gene>
    <name evidence="2" type="ORF">Y88_2263</name>
</gene>
<dbReference type="RefSeq" id="WP_008069602.1">
    <property type="nucleotide sequence ID" value="NZ_AQWK01000003.1"/>
</dbReference>
<dbReference type="OrthoDB" id="9799538at2"/>
<dbReference type="PANTHER" id="PTHR42673">
    <property type="entry name" value="MALEYLACETOACETATE ISOMERASE"/>
    <property type="match status" value="1"/>
</dbReference>
<dbReference type="Pfam" id="PF13410">
    <property type="entry name" value="GST_C_2"/>
    <property type="match status" value="1"/>
</dbReference>